<evidence type="ECO:0000256" key="3">
    <source>
        <dbReference type="ARBA" id="ARBA00022801"/>
    </source>
</evidence>
<evidence type="ECO:0000259" key="7">
    <source>
        <dbReference type="PROSITE" id="PS51192"/>
    </source>
</evidence>
<dbReference type="AlphaFoldDB" id="D8R3G8"/>
<dbReference type="KEGG" id="smo:SELMODRAFT_84719"/>
<keyword evidence="5" id="KW-0067">ATP-binding</keyword>
<accession>D8R3G8</accession>
<dbReference type="GO" id="GO:0004386">
    <property type="term" value="F:helicase activity"/>
    <property type="evidence" value="ECO:0007669"/>
    <property type="project" value="UniProtKB-KW"/>
</dbReference>
<evidence type="ECO:0000256" key="6">
    <source>
        <dbReference type="ARBA" id="ARBA00023242"/>
    </source>
</evidence>
<dbReference type="PROSITE" id="PS51194">
    <property type="entry name" value="HELICASE_CTER"/>
    <property type="match status" value="1"/>
</dbReference>
<dbReference type="STRING" id="88036.D8R3G8"/>
<dbReference type="OrthoDB" id="2020972at2759"/>
<keyword evidence="2" id="KW-0547">Nucleotide-binding</keyword>
<dbReference type="SMART" id="SM00490">
    <property type="entry name" value="HELICc"/>
    <property type="match status" value="1"/>
</dbReference>
<dbReference type="Gene3D" id="3.40.50.300">
    <property type="entry name" value="P-loop containing nucleotide triphosphate hydrolases"/>
    <property type="match status" value="1"/>
</dbReference>
<evidence type="ECO:0000313" key="10">
    <source>
        <dbReference type="Proteomes" id="UP000001514"/>
    </source>
</evidence>
<proteinExistence type="predicted"/>
<dbReference type="InterPro" id="IPR027417">
    <property type="entry name" value="P-loop_NTPase"/>
</dbReference>
<evidence type="ECO:0000313" key="9">
    <source>
        <dbReference type="EMBL" id="EFJ33279.1"/>
    </source>
</evidence>
<reference evidence="9 10" key="1">
    <citation type="journal article" date="2011" name="Science">
        <title>The Selaginella genome identifies genetic changes associated with the evolution of vascular plants.</title>
        <authorList>
            <person name="Banks J.A."/>
            <person name="Nishiyama T."/>
            <person name="Hasebe M."/>
            <person name="Bowman J.L."/>
            <person name="Gribskov M."/>
            <person name="dePamphilis C."/>
            <person name="Albert V.A."/>
            <person name="Aono N."/>
            <person name="Aoyama T."/>
            <person name="Ambrose B.A."/>
            <person name="Ashton N.W."/>
            <person name="Axtell M.J."/>
            <person name="Barker E."/>
            <person name="Barker M.S."/>
            <person name="Bennetzen J.L."/>
            <person name="Bonawitz N.D."/>
            <person name="Chapple C."/>
            <person name="Cheng C."/>
            <person name="Correa L.G."/>
            <person name="Dacre M."/>
            <person name="DeBarry J."/>
            <person name="Dreyer I."/>
            <person name="Elias M."/>
            <person name="Engstrom E.M."/>
            <person name="Estelle M."/>
            <person name="Feng L."/>
            <person name="Finet C."/>
            <person name="Floyd S.K."/>
            <person name="Frommer W.B."/>
            <person name="Fujita T."/>
            <person name="Gramzow L."/>
            <person name="Gutensohn M."/>
            <person name="Harholt J."/>
            <person name="Hattori M."/>
            <person name="Heyl A."/>
            <person name="Hirai T."/>
            <person name="Hiwatashi Y."/>
            <person name="Ishikawa M."/>
            <person name="Iwata M."/>
            <person name="Karol K.G."/>
            <person name="Koehler B."/>
            <person name="Kolukisaoglu U."/>
            <person name="Kubo M."/>
            <person name="Kurata T."/>
            <person name="Lalonde S."/>
            <person name="Li K."/>
            <person name="Li Y."/>
            <person name="Litt A."/>
            <person name="Lyons E."/>
            <person name="Manning G."/>
            <person name="Maruyama T."/>
            <person name="Michael T.P."/>
            <person name="Mikami K."/>
            <person name="Miyazaki S."/>
            <person name="Morinaga S."/>
            <person name="Murata T."/>
            <person name="Mueller-Roeber B."/>
            <person name="Nelson D.R."/>
            <person name="Obara M."/>
            <person name="Oguri Y."/>
            <person name="Olmstead R.G."/>
            <person name="Onodera N."/>
            <person name="Petersen B.L."/>
            <person name="Pils B."/>
            <person name="Prigge M."/>
            <person name="Rensing S.A."/>
            <person name="Riano-Pachon D.M."/>
            <person name="Roberts A.W."/>
            <person name="Sato Y."/>
            <person name="Scheller H.V."/>
            <person name="Schulz B."/>
            <person name="Schulz C."/>
            <person name="Shakirov E.V."/>
            <person name="Shibagaki N."/>
            <person name="Shinohara N."/>
            <person name="Shippen D.E."/>
            <person name="Soerensen I."/>
            <person name="Sotooka R."/>
            <person name="Sugimoto N."/>
            <person name="Sugita M."/>
            <person name="Sumikawa N."/>
            <person name="Tanurdzic M."/>
            <person name="Theissen G."/>
            <person name="Ulvskov P."/>
            <person name="Wakazuki S."/>
            <person name="Weng J.K."/>
            <person name="Willats W.W."/>
            <person name="Wipf D."/>
            <person name="Wolf P.G."/>
            <person name="Yang L."/>
            <person name="Zimmer A.D."/>
            <person name="Zhu Q."/>
            <person name="Mitros T."/>
            <person name="Hellsten U."/>
            <person name="Loque D."/>
            <person name="Otillar R."/>
            <person name="Salamov A."/>
            <person name="Schmutz J."/>
            <person name="Shapiro H."/>
            <person name="Lindquist E."/>
            <person name="Lucas S."/>
            <person name="Rokhsar D."/>
            <person name="Grigoriev I.V."/>
        </authorList>
    </citation>
    <scope>NUCLEOTIDE SEQUENCE [LARGE SCALE GENOMIC DNA]</scope>
</reference>
<dbReference type="InterPro" id="IPR038718">
    <property type="entry name" value="SNF2-like_sf"/>
</dbReference>
<dbReference type="SUPFAM" id="SSF52540">
    <property type="entry name" value="P-loop containing nucleoside triphosphate hydrolases"/>
    <property type="match status" value="1"/>
</dbReference>
<evidence type="ECO:0000259" key="8">
    <source>
        <dbReference type="PROSITE" id="PS51194"/>
    </source>
</evidence>
<evidence type="ECO:0000256" key="1">
    <source>
        <dbReference type="ARBA" id="ARBA00004123"/>
    </source>
</evidence>
<comment type="subcellular location">
    <subcellularLocation>
        <location evidence="1">Nucleus</location>
    </subcellularLocation>
</comment>
<dbReference type="Pfam" id="PF00176">
    <property type="entry name" value="SNF2-rel_dom"/>
    <property type="match status" value="1"/>
</dbReference>
<feature type="domain" description="Helicase ATP-binding" evidence="7">
    <location>
        <begin position="1"/>
        <end position="83"/>
    </location>
</feature>
<keyword evidence="10" id="KW-1185">Reference proteome</keyword>
<dbReference type="InterPro" id="IPR044567">
    <property type="entry name" value="CLSY/DRD1"/>
</dbReference>
<evidence type="ECO:0000256" key="2">
    <source>
        <dbReference type="ARBA" id="ARBA00022741"/>
    </source>
</evidence>
<keyword evidence="3" id="KW-0378">Hydrolase</keyword>
<sequence>MTPQLLASKLAGGQGEEGDESWLLARAADVLVFDEAHYARNDNTRIAEALKTVRTPRRIFLSGTVFQNNLDELYNLFTLCRPSFLTPVLERFEFDASKDDAERHFFKEMIENRLENNLGAAVRFFRKLTAPFLHWHGGKVLDSLPGIEEVLVTLNLTEAHKALVLNAGKSYTKEKKKGFLAEDSRLARACVHPCFAVDVESPELEQQDPKAGAKTAFVMELLRFLRNKPEKLIIFGQYRQPLELLKNMIMERLGWRELHEVLYMSGETATNERVRISSTFNSKSSTARVILVSIKACGEGISLVGGSRVVVLDTAWNPSTVRQAVSRAFRIGQKKKVYVYRLLVGNTLEHEVEKLRRSMRKDFLAMALFHTEVTPEDLARKAGLKQELAPVEDTQDAFLKPFLLEGSDIKYRCDGVYRVPRGLDEVCAA</sequence>
<dbReference type="GO" id="GO:0016787">
    <property type="term" value="F:hydrolase activity"/>
    <property type="evidence" value="ECO:0007669"/>
    <property type="project" value="UniProtKB-KW"/>
</dbReference>
<dbReference type="InParanoid" id="D8R3G8"/>
<dbReference type="Pfam" id="PF00271">
    <property type="entry name" value="Helicase_C"/>
    <property type="match status" value="1"/>
</dbReference>
<dbReference type="InterPro" id="IPR014001">
    <property type="entry name" value="Helicase_ATP-bd"/>
</dbReference>
<dbReference type="GO" id="GO:0005634">
    <property type="term" value="C:nucleus"/>
    <property type="evidence" value="ECO:0007669"/>
    <property type="project" value="UniProtKB-SubCell"/>
</dbReference>
<dbReference type="OMA" id="PSCCESE"/>
<keyword evidence="4" id="KW-0347">Helicase</keyword>
<dbReference type="HOGENOM" id="CLU_004404_4_2_1"/>
<dbReference type="CDD" id="cd18793">
    <property type="entry name" value="SF2_C_SNF"/>
    <property type="match status" value="1"/>
</dbReference>
<evidence type="ECO:0008006" key="11">
    <source>
        <dbReference type="Google" id="ProtNLM"/>
    </source>
</evidence>
<dbReference type="Proteomes" id="UP000001514">
    <property type="component" value="Unassembled WGS sequence"/>
</dbReference>
<gene>
    <name evidence="9" type="ORF">SELMODRAFT_84719</name>
</gene>
<protein>
    <recommendedName>
        <fullName evidence="11">Helicase C-terminal domain-containing protein</fullName>
    </recommendedName>
</protein>
<dbReference type="GO" id="GO:0080188">
    <property type="term" value="P:gene silencing by siRNA-directed DNA methylation"/>
    <property type="evidence" value="ECO:0007669"/>
    <property type="project" value="InterPro"/>
</dbReference>
<dbReference type="InterPro" id="IPR000330">
    <property type="entry name" value="SNF2_N"/>
</dbReference>
<dbReference type="PROSITE" id="PS51192">
    <property type="entry name" value="HELICASE_ATP_BIND_1"/>
    <property type="match status" value="1"/>
</dbReference>
<dbReference type="GO" id="GO:0005524">
    <property type="term" value="F:ATP binding"/>
    <property type="evidence" value="ECO:0007669"/>
    <property type="project" value="UniProtKB-KW"/>
</dbReference>
<evidence type="ECO:0000256" key="4">
    <source>
        <dbReference type="ARBA" id="ARBA00022806"/>
    </source>
</evidence>
<feature type="domain" description="Helicase C-terminal" evidence="8">
    <location>
        <begin position="217"/>
        <end position="379"/>
    </location>
</feature>
<evidence type="ECO:0000256" key="5">
    <source>
        <dbReference type="ARBA" id="ARBA00022840"/>
    </source>
</evidence>
<dbReference type="EMBL" id="GL377571">
    <property type="protein sequence ID" value="EFJ33279.1"/>
    <property type="molecule type" value="Genomic_DNA"/>
</dbReference>
<dbReference type="PANTHER" id="PTHR45821:SF5">
    <property type="entry name" value="SNF2 DOMAIN-CONTAINING PROTEIN CLASSY 4"/>
    <property type="match status" value="1"/>
</dbReference>
<dbReference type="Gramene" id="EFJ33279">
    <property type="protein sequence ID" value="EFJ33279"/>
    <property type="gene ID" value="SELMODRAFT_84719"/>
</dbReference>
<keyword evidence="6" id="KW-0539">Nucleus</keyword>
<dbReference type="Gene3D" id="3.40.50.10810">
    <property type="entry name" value="Tandem AAA-ATPase domain"/>
    <property type="match status" value="1"/>
</dbReference>
<dbReference type="eggNOG" id="KOG0390">
    <property type="taxonomic scope" value="Eukaryota"/>
</dbReference>
<dbReference type="InterPro" id="IPR001650">
    <property type="entry name" value="Helicase_C-like"/>
</dbReference>
<dbReference type="InterPro" id="IPR049730">
    <property type="entry name" value="SNF2/RAD54-like_C"/>
</dbReference>
<dbReference type="PANTHER" id="PTHR45821">
    <property type="entry name" value="SNF2 DOMAIN-CONTAINING PROTEIN CLASSY 2-RELATED"/>
    <property type="match status" value="1"/>
</dbReference>
<name>D8R3G8_SELML</name>
<organism evidence="10">
    <name type="scientific">Selaginella moellendorffii</name>
    <name type="common">Spikemoss</name>
    <dbReference type="NCBI Taxonomy" id="88036"/>
    <lineage>
        <taxon>Eukaryota</taxon>
        <taxon>Viridiplantae</taxon>
        <taxon>Streptophyta</taxon>
        <taxon>Embryophyta</taxon>
        <taxon>Tracheophyta</taxon>
        <taxon>Lycopodiopsida</taxon>
        <taxon>Selaginellales</taxon>
        <taxon>Selaginellaceae</taxon>
        <taxon>Selaginella</taxon>
    </lineage>
</organism>